<evidence type="ECO:0000256" key="1">
    <source>
        <dbReference type="SAM" id="MobiDB-lite"/>
    </source>
</evidence>
<protein>
    <recommendedName>
        <fullName evidence="5">Integral membrane protein-like protein</fullName>
    </recommendedName>
</protein>
<dbReference type="EMBL" id="KV441555">
    <property type="protein sequence ID" value="OAG03028.1"/>
    <property type="molecule type" value="Genomic_DNA"/>
</dbReference>
<dbReference type="GO" id="GO:0005886">
    <property type="term" value="C:plasma membrane"/>
    <property type="evidence" value="ECO:0007669"/>
    <property type="project" value="InterPro"/>
</dbReference>
<feature type="region of interest" description="Disordered" evidence="1">
    <location>
        <begin position="27"/>
        <end position="46"/>
    </location>
</feature>
<dbReference type="Proteomes" id="UP000077069">
    <property type="component" value="Unassembled WGS sequence"/>
</dbReference>
<keyword evidence="2" id="KW-0472">Membrane</keyword>
<feature type="transmembrane region" description="Helical" evidence="2">
    <location>
        <begin position="300"/>
        <end position="323"/>
    </location>
</feature>
<name>A0A177C8C8_9PLEO</name>
<dbReference type="AlphaFoldDB" id="A0A177C8C8"/>
<keyword evidence="2" id="KW-1133">Transmembrane helix</keyword>
<keyword evidence="2" id="KW-0812">Transmembrane</keyword>
<feature type="transmembrane region" description="Helical" evidence="2">
    <location>
        <begin position="54"/>
        <end position="76"/>
    </location>
</feature>
<dbReference type="GO" id="GO:0051285">
    <property type="term" value="C:cell cortex of cell tip"/>
    <property type="evidence" value="ECO:0007669"/>
    <property type="project" value="TreeGrafter"/>
</dbReference>
<evidence type="ECO:0000313" key="4">
    <source>
        <dbReference type="Proteomes" id="UP000077069"/>
    </source>
</evidence>
<feature type="region of interest" description="Disordered" evidence="1">
    <location>
        <begin position="112"/>
        <end position="145"/>
    </location>
</feature>
<dbReference type="GO" id="GO:0031505">
    <property type="term" value="P:fungal-type cell wall organization"/>
    <property type="evidence" value="ECO:0007669"/>
    <property type="project" value="TreeGrafter"/>
</dbReference>
<reference evidence="3 4" key="1">
    <citation type="submission" date="2016-05" db="EMBL/GenBank/DDBJ databases">
        <title>Comparative analysis of secretome profiles of manganese(II)-oxidizing ascomycete fungi.</title>
        <authorList>
            <consortium name="DOE Joint Genome Institute"/>
            <person name="Zeiner C.A."/>
            <person name="Purvine S.O."/>
            <person name="Zink E.M."/>
            <person name="Wu S."/>
            <person name="Pasa-Tolic L."/>
            <person name="Chaput D.L."/>
            <person name="Haridas S."/>
            <person name="Grigoriev I.V."/>
            <person name="Santelli C.M."/>
            <person name="Hansel C.M."/>
        </authorList>
    </citation>
    <scope>NUCLEOTIDE SEQUENCE [LARGE SCALE GENOMIC DNA]</scope>
    <source>
        <strain evidence="3 4">AP3s5-JAC2a</strain>
    </source>
</reference>
<feature type="transmembrane region" description="Helical" evidence="2">
    <location>
        <begin position="352"/>
        <end position="375"/>
    </location>
</feature>
<dbReference type="GeneID" id="28771423"/>
<evidence type="ECO:0000313" key="3">
    <source>
        <dbReference type="EMBL" id="OAG03028.1"/>
    </source>
</evidence>
<organism evidence="3 4">
    <name type="scientific">Paraphaeosphaeria sporulosa</name>
    <dbReference type="NCBI Taxonomy" id="1460663"/>
    <lineage>
        <taxon>Eukaryota</taxon>
        <taxon>Fungi</taxon>
        <taxon>Dikarya</taxon>
        <taxon>Ascomycota</taxon>
        <taxon>Pezizomycotina</taxon>
        <taxon>Dothideomycetes</taxon>
        <taxon>Pleosporomycetidae</taxon>
        <taxon>Pleosporales</taxon>
        <taxon>Massarineae</taxon>
        <taxon>Didymosphaeriaceae</taxon>
        <taxon>Paraphaeosphaeria</taxon>
    </lineage>
</organism>
<dbReference type="InterPro" id="IPR052413">
    <property type="entry name" value="SUR7_domain"/>
</dbReference>
<accession>A0A177C8C8</accession>
<dbReference type="OrthoDB" id="4159154at2759"/>
<dbReference type="PANTHER" id="PTHR28019">
    <property type="entry name" value="CELL MEMBRANE PROTEIN YLR413W-RELATED"/>
    <property type="match status" value="1"/>
</dbReference>
<dbReference type="InterPro" id="IPR009571">
    <property type="entry name" value="SUR7/Rim9-like_fungi"/>
</dbReference>
<evidence type="ECO:0000256" key="2">
    <source>
        <dbReference type="SAM" id="Phobius"/>
    </source>
</evidence>
<dbReference type="RefSeq" id="XP_018033393.1">
    <property type="nucleotide sequence ID" value="XM_018187937.1"/>
</dbReference>
<dbReference type="Pfam" id="PF06687">
    <property type="entry name" value="SUR7"/>
    <property type="match status" value="1"/>
</dbReference>
<gene>
    <name evidence="3" type="ORF">CC84DRAFT_943059</name>
</gene>
<keyword evidence="4" id="KW-1185">Reference proteome</keyword>
<dbReference type="InParanoid" id="A0A177C8C8"/>
<dbReference type="PANTHER" id="PTHR28019:SF7">
    <property type="entry name" value="SUR7 PROTEIN"/>
    <property type="match status" value="1"/>
</dbReference>
<sequence>MLSIVTKPMLQRSGSYFHEMIPPEPEIEDQQRSMHKPLPTSQNSPKSDMCTVRVSALLTLALAVVSFVLTLLVVLAGKRPGSLEDKYMLKLNASHIGEDIIRFERASSTASAAPAATTTSSSDPLNLLNPFSPSSPLSPSNTDNPLNQLNDSLEPIIRNLTNSINDVLGDAVNEVIEGLVDLAGLSDFYYLYTSTVCEGNATDRAGGNADGVKIARCTAYNDASGGLSALLPNIQSSIVIGRTNISIPIIAQLTRTVGSLSSTTGTILRATIAFLIISMIGSGLAALLAIPSALFPISRLLVYTVVFFSQLSTLSAFIAALLLTALIKTVVSTVGGLGDALSLFVSEGSAVVVFAWVSWACMLVVSAYWTAVWFVEIRGWSFVRRRRSGDEVGNWKGMREEVWRDLKGGKST</sequence>
<feature type="transmembrane region" description="Helical" evidence="2">
    <location>
        <begin position="272"/>
        <end position="294"/>
    </location>
</feature>
<evidence type="ECO:0008006" key="5">
    <source>
        <dbReference type="Google" id="ProtNLM"/>
    </source>
</evidence>
<proteinExistence type="predicted"/>